<dbReference type="Proteomes" id="UP000036168">
    <property type="component" value="Unassembled WGS sequence"/>
</dbReference>
<proteinExistence type="predicted"/>
<dbReference type="PATRIC" id="fig|1664069.3.peg.2519"/>
<organism evidence="1 3">
    <name type="scientific">Bacillus glycinifermentans</name>
    <dbReference type="NCBI Taxonomy" id="1664069"/>
    <lineage>
        <taxon>Bacteria</taxon>
        <taxon>Bacillati</taxon>
        <taxon>Bacillota</taxon>
        <taxon>Bacilli</taxon>
        <taxon>Bacillales</taxon>
        <taxon>Bacillaceae</taxon>
        <taxon>Bacillus</taxon>
    </lineage>
</organism>
<evidence type="ECO:0000313" key="3">
    <source>
        <dbReference type="Proteomes" id="UP000036168"/>
    </source>
</evidence>
<evidence type="ECO:0000313" key="4">
    <source>
        <dbReference type="Proteomes" id="UP001341297"/>
    </source>
</evidence>
<reference evidence="1 3" key="1">
    <citation type="journal article" date="2015" name="Int. J. Syst. Evol. Microbiol.">
        <title>Bacillus glycinifermentans sp. nov., isolated from fermented soybean paste.</title>
        <authorList>
            <person name="Kim S.J."/>
            <person name="Dunlap C.A."/>
            <person name="Kwon S.W."/>
            <person name="Rooney A.P."/>
        </authorList>
    </citation>
    <scope>NUCLEOTIDE SEQUENCE [LARGE SCALE GENOMIC DNA]</scope>
    <source>
        <strain evidence="1 3">GO-13</strain>
    </source>
</reference>
<evidence type="ECO:0000313" key="2">
    <source>
        <dbReference type="EMBL" id="MEC0486890.1"/>
    </source>
</evidence>
<evidence type="ECO:0008006" key="5">
    <source>
        <dbReference type="Google" id="ProtNLM"/>
    </source>
</evidence>
<gene>
    <name evidence="1" type="ORF">AB447_212850</name>
    <name evidence="2" type="ORF">P8828_19205</name>
</gene>
<dbReference type="Proteomes" id="UP001341297">
    <property type="component" value="Unassembled WGS sequence"/>
</dbReference>
<accession>A0A0J6EHB5</accession>
<dbReference type="EMBL" id="JARRTL010000025">
    <property type="protein sequence ID" value="MEC0486890.1"/>
    <property type="molecule type" value="Genomic_DNA"/>
</dbReference>
<name>A0A0J6EHB5_9BACI</name>
<reference evidence="1" key="2">
    <citation type="submission" date="2015-10" db="EMBL/GenBank/DDBJ databases">
        <authorList>
            <person name="Gilbert D.G."/>
        </authorList>
    </citation>
    <scope>NUCLEOTIDE SEQUENCE</scope>
    <source>
        <strain evidence="1">GO-13</strain>
    </source>
</reference>
<dbReference type="EMBL" id="LECW02000004">
    <property type="protein sequence ID" value="KRT95373.1"/>
    <property type="molecule type" value="Genomic_DNA"/>
</dbReference>
<dbReference type="AlphaFoldDB" id="A0A0J6EHB5"/>
<protein>
    <recommendedName>
        <fullName evidence="5">Proteins of 100 residues with WXG</fullName>
    </recommendedName>
</protein>
<reference evidence="2 4" key="3">
    <citation type="submission" date="2023-03" db="EMBL/GenBank/DDBJ databases">
        <title>Agriculturally important microbes genome sequencing.</title>
        <authorList>
            <person name="Dunlap C."/>
        </authorList>
    </citation>
    <scope>NUCLEOTIDE SEQUENCE [LARGE SCALE GENOMIC DNA]</scope>
    <source>
        <strain evidence="2 4">CBP-3203</strain>
    </source>
</reference>
<keyword evidence="4" id="KW-1185">Reference proteome</keyword>
<dbReference type="RefSeq" id="WP_048353534.1">
    <property type="nucleotide sequence ID" value="NZ_CP023481.1"/>
</dbReference>
<evidence type="ECO:0000313" key="1">
    <source>
        <dbReference type="EMBL" id="KRT95373.1"/>
    </source>
</evidence>
<accession>A0A0J6EUD2</accession>
<comment type="caution">
    <text evidence="1">The sequence shown here is derived from an EMBL/GenBank/DDBJ whole genome shotgun (WGS) entry which is preliminary data.</text>
</comment>
<sequence length="105" mass="11507">MAENFQNDIPAVNAEELNAQTAQILEQVNNMISGFGQSISDLVQQNGNVDLSNADWTNNQNLELNQSIQNLVNDYIQSINSLNSQLNGTLGQTVDGTIVQKNNDE</sequence>